<comment type="catalytic activity">
    <reaction evidence="1">
        <text>ATP + protein L-histidine = ADP + protein N-phospho-L-histidine.</text>
        <dbReference type="EC" id="2.7.13.3"/>
    </reaction>
</comment>
<proteinExistence type="predicted"/>
<evidence type="ECO:0000259" key="11">
    <source>
        <dbReference type="PROSITE" id="PS50109"/>
    </source>
</evidence>
<feature type="transmembrane region" description="Helical" evidence="10">
    <location>
        <begin position="378"/>
        <end position="400"/>
    </location>
</feature>
<dbReference type="InterPro" id="IPR003660">
    <property type="entry name" value="HAMP_dom"/>
</dbReference>
<dbReference type="Pfam" id="PF02518">
    <property type="entry name" value="HATPase_c"/>
    <property type="match status" value="1"/>
</dbReference>
<reference evidence="13" key="1">
    <citation type="submission" date="2019-05" db="EMBL/GenBank/DDBJ databases">
        <title>Isolation and characterization of methanogens from the cold seep sediment at Four-Way Closure Ridge.</title>
        <authorList>
            <person name="You Y.-T."/>
            <person name="Chen S.-C."/>
            <person name="Zhang W.-L."/>
            <person name="Lai M.-C."/>
        </authorList>
    </citation>
    <scope>NUCLEOTIDE SEQUENCE</scope>
    <source>
        <strain evidence="13">FWC-SCC3</strain>
    </source>
</reference>
<dbReference type="InterPro" id="IPR005467">
    <property type="entry name" value="His_kinase_dom"/>
</dbReference>
<evidence type="ECO:0000256" key="4">
    <source>
        <dbReference type="ARBA" id="ARBA00022679"/>
    </source>
</evidence>
<evidence type="ECO:0000256" key="3">
    <source>
        <dbReference type="ARBA" id="ARBA00022553"/>
    </source>
</evidence>
<dbReference type="InterPro" id="IPR004358">
    <property type="entry name" value="Sig_transdc_His_kin-like_C"/>
</dbReference>
<dbReference type="PANTHER" id="PTHR44936:SF10">
    <property type="entry name" value="SENSOR PROTEIN RSTB"/>
    <property type="match status" value="1"/>
</dbReference>
<name>A0ABT8M2F1_9EURY</name>
<protein>
    <recommendedName>
        <fullName evidence="2">histidine kinase</fullName>
        <ecNumber evidence="2">2.7.13.3</ecNumber>
    </recommendedName>
</protein>
<dbReference type="EC" id="2.7.13.3" evidence="2"/>
<dbReference type="PANTHER" id="PTHR44936">
    <property type="entry name" value="SENSOR PROTEIN CREC"/>
    <property type="match status" value="1"/>
</dbReference>
<keyword evidence="4" id="KW-0808">Transferase</keyword>
<keyword evidence="6" id="KW-0418">Kinase</keyword>
<feature type="transmembrane region" description="Helical" evidence="10">
    <location>
        <begin position="84"/>
        <end position="107"/>
    </location>
</feature>
<dbReference type="SUPFAM" id="SSF55874">
    <property type="entry name" value="ATPase domain of HSP90 chaperone/DNA topoisomerase II/histidine kinase"/>
    <property type="match status" value="1"/>
</dbReference>
<evidence type="ECO:0000256" key="7">
    <source>
        <dbReference type="ARBA" id="ARBA00022840"/>
    </source>
</evidence>
<comment type="caution">
    <text evidence="13">The sequence shown here is derived from an EMBL/GenBank/DDBJ whole genome shotgun (WGS) entry which is preliminary data.</text>
</comment>
<feature type="region of interest" description="Disordered" evidence="9">
    <location>
        <begin position="31"/>
        <end position="52"/>
    </location>
</feature>
<dbReference type="SMART" id="SM00387">
    <property type="entry name" value="HATPase_c"/>
    <property type="match status" value="1"/>
</dbReference>
<keyword evidence="10" id="KW-1133">Transmembrane helix</keyword>
<sequence>MGGRPGGGPPGGRDGRPVYSLEGAERVAFVRSLPPSPDHSAPPEGSTPIAKGLVEGMSTGYRSDAPSARLRPMKSDRIPNPRDWPFVSLLIVAILLIVITTIGLLAVHDYILAEERMTSDLGTLQDVTEKSVRESIVDVDTGLKLFDDSLNLRLQRGFLLFLEEYERAGGDPSQMNLPALKDELGGDMDLYIINSSGVIEYTTYPPDRGLDFRNVPGFYDELTRMRLGDEFSPDRVVYEPATGQVRKYAYMPTPDHRYLLELGLAPDAFMEERNRLRSQESTQEFVAMNPYLDSIRVYDIFGNPVEAGGDPADARTRALITGTIIPGRTDYAVQDEHGRRIQYLFIDLKDPDYPSDPSVVVELTYDTGLIQSQLDQLLYSRAVVAILAIVLSSAVIFLVARRLTRPLEEIIDDVDVIAQGNLDHTVRLSATREVMKLERSINTMVANLKDAISRLRDSEETIREYSGRLEEQVEARTVELQESTERANLYLDIMTHDIKNTISTATLYTDLLTEELEGEQRNYTEKVQKSLKKSVEIIRNVNTIRQIREEAAVLGPVALDPVIRAEIEHFPDVRITYAGTTARVLADDLLSEVFTNLIGNAVKFGGPAVEIAIRVEEHGGDVLVSVEDTGPGIPDEKKPYLFTRFGAGEGEKSGLGLGLYICRMLITRYGGRIWADDRVEGRPEEGAAVRFTLRKAA</sequence>
<dbReference type="InterPro" id="IPR036890">
    <property type="entry name" value="HATPase_C_sf"/>
</dbReference>
<dbReference type="PROSITE" id="PS50109">
    <property type="entry name" value="HIS_KIN"/>
    <property type="match status" value="1"/>
</dbReference>
<dbReference type="SUPFAM" id="SSF47384">
    <property type="entry name" value="Homodimeric domain of signal transducing histidine kinase"/>
    <property type="match status" value="1"/>
</dbReference>
<evidence type="ECO:0000256" key="10">
    <source>
        <dbReference type="SAM" id="Phobius"/>
    </source>
</evidence>
<dbReference type="EMBL" id="VCYI01000011">
    <property type="protein sequence ID" value="MDN7013219.1"/>
    <property type="molecule type" value="Genomic_DNA"/>
</dbReference>
<dbReference type="CDD" id="cd00075">
    <property type="entry name" value="HATPase"/>
    <property type="match status" value="1"/>
</dbReference>
<accession>A0ABT8M2F1</accession>
<keyword evidence="5" id="KW-0547">Nucleotide-binding</keyword>
<dbReference type="PRINTS" id="PR00344">
    <property type="entry name" value="BCTRLSENSOR"/>
</dbReference>
<evidence type="ECO:0000256" key="1">
    <source>
        <dbReference type="ARBA" id="ARBA00000085"/>
    </source>
</evidence>
<keyword evidence="3" id="KW-0597">Phosphoprotein</keyword>
<evidence type="ECO:0000256" key="9">
    <source>
        <dbReference type="SAM" id="MobiDB-lite"/>
    </source>
</evidence>
<gene>
    <name evidence="13" type="ORF">FGW20_09230</name>
</gene>
<dbReference type="InterPro" id="IPR036097">
    <property type="entry name" value="HisK_dim/P_sf"/>
</dbReference>
<dbReference type="InterPro" id="IPR003594">
    <property type="entry name" value="HATPase_dom"/>
</dbReference>
<feature type="coiled-coil region" evidence="8">
    <location>
        <begin position="448"/>
        <end position="475"/>
    </location>
</feature>
<feature type="domain" description="HAMP" evidence="12">
    <location>
        <begin position="401"/>
        <end position="453"/>
    </location>
</feature>
<dbReference type="Proteomes" id="UP001168423">
    <property type="component" value="Unassembled WGS sequence"/>
</dbReference>
<evidence type="ECO:0000313" key="14">
    <source>
        <dbReference type="Proteomes" id="UP001168423"/>
    </source>
</evidence>
<dbReference type="SMART" id="SM00304">
    <property type="entry name" value="HAMP"/>
    <property type="match status" value="1"/>
</dbReference>
<dbReference type="Gene3D" id="1.10.287.130">
    <property type="match status" value="1"/>
</dbReference>
<evidence type="ECO:0000256" key="6">
    <source>
        <dbReference type="ARBA" id="ARBA00022777"/>
    </source>
</evidence>
<evidence type="ECO:0000256" key="5">
    <source>
        <dbReference type="ARBA" id="ARBA00022741"/>
    </source>
</evidence>
<evidence type="ECO:0000313" key="13">
    <source>
        <dbReference type="EMBL" id="MDN7013219.1"/>
    </source>
</evidence>
<dbReference type="InterPro" id="IPR050980">
    <property type="entry name" value="2C_sensor_his_kinase"/>
</dbReference>
<keyword evidence="8" id="KW-0175">Coiled coil</keyword>
<evidence type="ECO:0000256" key="8">
    <source>
        <dbReference type="SAM" id="Coils"/>
    </source>
</evidence>
<dbReference type="Pfam" id="PF00672">
    <property type="entry name" value="HAMP"/>
    <property type="match status" value="1"/>
</dbReference>
<keyword evidence="7" id="KW-0067">ATP-binding</keyword>
<dbReference type="Gene3D" id="6.10.340.10">
    <property type="match status" value="1"/>
</dbReference>
<evidence type="ECO:0000256" key="2">
    <source>
        <dbReference type="ARBA" id="ARBA00012438"/>
    </source>
</evidence>
<organism evidence="13 14">
    <name type="scientific">Methanoculleus methanifontis</name>
    <dbReference type="NCBI Taxonomy" id="2584086"/>
    <lineage>
        <taxon>Archaea</taxon>
        <taxon>Methanobacteriati</taxon>
        <taxon>Methanobacteriota</taxon>
        <taxon>Stenosarchaea group</taxon>
        <taxon>Methanomicrobia</taxon>
        <taxon>Methanomicrobiales</taxon>
        <taxon>Methanomicrobiaceae</taxon>
        <taxon>Methanoculleus</taxon>
    </lineage>
</organism>
<keyword evidence="10" id="KW-0812">Transmembrane</keyword>
<evidence type="ECO:0000259" key="12">
    <source>
        <dbReference type="PROSITE" id="PS50885"/>
    </source>
</evidence>
<dbReference type="CDD" id="cd06225">
    <property type="entry name" value="HAMP"/>
    <property type="match status" value="1"/>
</dbReference>
<dbReference type="PROSITE" id="PS50885">
    <property type="entry name" value="HAMP"/>
    <property type="match status" value="1"/>
</dbReference>
<dbReference type="Gene3D" id="3.30.565.10">
    <property type="entry name" value="Histidine kinase-like ATPase, C-terminal domain"/>
    <property type="match status" value="1"/>
</dbReference>
<keyword evidence="10" id="KW-0472">Membrane</keyword>
<keyword evidence="14" id="KW-1185">Reference proteome</keyword>
<feature type="domain" description="Histidine kinase" evidence="11">
    <location>
        <begin position="493"/>
        <end position="697"/>
    </location>
</feature>
<dbReference type="SUPFAM" id="SSF158472">
    <property type="entry name" value="HAMP domain-like"/>
    <property type="match status" value="1"/>
</dbReference>